<evidence type="ECO:0000256" key="3">
    <source>
        <dbReference type="ARBA" id="ARBA00022553"/>
    </source>
</evidence>
<evidence type="ECO:0000256" key="7">
    <source>
        <dbReference type="ARBA" id="ARBA00022840"/>
    </source>
</evidence>
<sequence>MIDKNNTDFSVKYYPKILNSIVLSLIATDKKGSIIWTNKEALKNFGDENNDICGENITELFSRIKTENEEKIKIEDFIPEKTGNTEYIRLKDRIYEIHNTTVGPESEILLYTIADITSLYNSGVGISRMKRIFNDIFESVRFPVAIIDKNKEEPGFKIIKTNGVFKETFMHQKSGIAKYNEEDICKSIPEICSLCPERLRVVSRWKTSSETDIYIESINRYFYLIMLPSFYMDQILLLLIDITDSKNMLSLMQNSLKEKNLMLSEMHHRVKNNLQIIKSLLRMQISEEDTSKSASALKEAESRIFSMAMVHESVYESDNYSRIEAGSHFEKLFRQTIQNYAPEKEIENQINAEKCTFTVDIAVPLSIAINELLIYSVKKSFKDSEKGRIMISVKCNRNFAEITYSDSGSRPEEAEIQEILSGESERSLGIELVKNIIIGQFEGQFSIEPIQGDEKNYMIKMKFPVG</sequence>
<dbReference type="RefSeq" id="WP_257741469.1">
    <property type="nucleotide sequence ID" value="NZ_CP096115.1"/>
</dbReference>
<dbReference type="GO" id="GO:0004673">
    <property type="term" value="F:protein histidine kinase activity"/>
    <property type="evidence" value="ECO:0007669"/>
    <property type="project" value="UniProtKB-EC"/>
</dbReference>
<evidence type="ECO:0000313" key="9">
    <source>
        <dbReference type="EMBL" id="UUX91316.1"/>
    </source>
</evidence>
<keyword evidence="7" id="KW-0067">ATP-binding</keyword>
<dbReference type="Gene3D" id="3.30.565.10">
    <property type="entry name" value="Histidine kinase-like ATPase, C-terminal domain"/>
    <property type="match status" value="1"/>
</dbReference>
<dbReference type="Proteomes" id="UP001060368">
    <property type="component" value="Chromosome"/>
</dbReference>
<dbReference type="EC" id="2.7.13.3" evidence="2"/>
<reference evidence="9" key="1">
    <citation type="submission" date="2022-04" db="EMBL/GenBank/DDBJ databases">
        <title>Complete genome of Methanoplanus endosymbiosus DSM 3599.</title>
        <authorList>
            <person name="Chen S.-C."/>
            <person name="You Y.-T."/>
            <person name="Zhou Y.-Z."/>
            <person name="Lai M.-C."/>
        </authorList>
    </citation>
    <scope>NUCLEOTIDE SEQUENCE</scope>
    <source>
        <strain evidence="9">DSM 3599</strain>
    </source>
</reference>
<keyword evidence="6" id="KW-0418">Kinase</keyword>
<dbReference type="EMBL" id="CP096115">
    <property type="protein sequence ID" value="UUX91316.1"/>
    <property type="molecule type" value="Genomic_DNA"/>
</dbReference>
<evidence type="ECO:0000256" key="4">
    <source>
        <dbReference type="ARBA" id="ARBA00022679"/>
    </source>
</evidence>
<proteinExistence type="predicted"/>
<dbReference type="PANTHER" id="PTHR41523:SF8">
    <property type="entry name" value="ETHYLENE RESPONSE SENSOR PROTEIN"/>
    <property type="match status" value="1"/>
</dbReference>
<evidence type="ECO:0000256" key="6">
    <source>
        <dbReference type="ARBA" id="ARBA00022777"/>
    </source>
</evidence>
<dbReference type="SUPFAM" id="SSF55874">
    <property type="entry name" value="ATPase domain of HSP90 chaperone/DNA topoisomerase II/histidine kinase"/>
    <property type="match status" value="1"/>
</dbReference>
<dbReference type="Pfam" id="PF13426">
    <property type="entry name" value="PAS_9"/>
    <property type="match status" value="1"/>
</dbReference>
<evidence type="ECO:0000259" key="8">
    <source>
        <dbReference type="PROSITE" id="PS50112"/>
    </source>
</evidence>
<keyword evidence="10" id="KW-1185">Reference proteome</keyword>
<organism evidence="9 10">
    <name type="scientific">Methanoplanus endosymbiosus</name>
    <dbReference type="NCBI Taxonomy" id="33865"/>
    <lineage>
        <taxon>Archaea</taxon>
        <taxon>Methanobacteriati</taxon>
        <taxon>Methanobacteriota</taxon>
        <taxon>Stenosarchaea group</taxon>
        <taxon>Methanomicrobia</taxon>
        <taxon>Methanomicrobiales</taxon>
        <taxon>Methanomicrobiaceae</taxon>
        <taxon>Methanoplanus</taxon>
    </lineage>
</organism>
<evidence type="ECO:0000256" key="5">
    <source>
        <dbReference type="ARBA" id="ARBA00022741"/>
    </source>
</evidence>
<dbReference type="Pfam" id="PF07568">
    <property type="entry name" value="HisKA_2"/>
    <property type="match status" value="1"/>
</dbReference>
<keyword evidence="5" id="KW-0547">Nucleotide-binding</keyword>
<dbReference type="AlphaFoldDB" id="A0A9E7PM10"/>
<evidence type="ECO:0000313" key="10">
    <source>
        <dbReference type="Proteomes" id="UP001060368"/>
    </source>
</evidence>
<dbReference type="Gene3D" id="3.30.450.20">
    <property type="entry name" value="PAS domain"/>
    <property type="match status" value="2"/>
</dbReference>
<dbReference type="PANTHER" id="PTHR41523">
    <property type="entry name" value="TWO-COMPONENT SYSTEM SENSOR PROTEIN"/>
    <property type="match status" value="1"/>
</dbReference>
<comment type="catalytic activity">
    <reaction evidence="1">
        <text>ATP + protein L-histidine = ADP + protein N-phospho-L-histidine.</text>
        <dbReference type="EC" id="2.7.13.3"/>
    </reaction>
</comment>
<dbReference type="GO" id="GO:0005524">
    <property type="term" value="F:ATP binding"/>
    <property type="evidence" value="ECO:0007669"/>
    <property type="project" value="UniProtKB-KW"/>
</dbReference>
<dbReference type="InterPro" id="IPR000014">
    <property type="entry name" value="PAS"/>
</dbReference>
<evidence type="ECO:0000256" key="1">
    <source>
        <dbReference type="ARBA" id="ARBA00000085"/>
    </source>
</evidence>
<keyword evidence="4" id="KW-0808">Transferase</keyword>
<dbReference type="GeneID" id="74307628"/>
<dbReference type="InterPro" id="IPR011495">
    <property type="entry name" value="Sig_transdc_His_kin_sub2_dim/P"/>
</dbReference>
<feature type="domain" description="PAS" evidence="8">
    <location>
        <begin position="10"/>
        <end position="73"/>
    </location>
</feature>
<accession>A0A9E7PM10</accession>
<protein>
    <recommendedName>
        <fullName evidence="2">histidine kinase</fullName>
        <ecNumber evidence="2">2.7.13.3</ecNumber>
    </recommendedName>
</protein>
<keyword evidence="3" id="KW-0597">Phosphoprotein</keyword>
<dbReference type="InterPro" id="IPR036890">
    <property type="entry name" value="HATPase_C_sf"/>
</dbReference>
<name>A0A9E7PM10_9EURY</name>
<gene>
    <name evidence="9" type="ORF">L6E24_07965</name>
</gene>
<dbReference type="KEGG" id="mend:L6E24_07965"/>
<dbReference type="PROSITE" id="PS50112">
    <property type="entry name" value="PAS"/>
    <property type="match status" value="1"/>
</dbReference>
<evidence type="ECO:0000256" key="2">
    <source>
        <dbReference type="ARBA" id="ARBA00012438"/>
    </source>
</evidence>